<dbReference type="AlphaFoldDB" id="X6LID0"/>
<reference evidence="3 4" key="1">
    <citation type="journal article" date="2013" name="Curr. Biol.">
        <title>The Genome of the Foraminiferan Reticulomyxa filosa.</title>
        <authorList>
            <person name="Glockner G."/>
            <person name="Hulsmann N."/>
            <person name="Schleicher M."/>
            <person name="Noegel A.A."/>
            <person name="Eichinger L."/>
            <person name="Gallinger C."/>
            <person name="Pawlowski J."/>
            <person name="Sierra R."/>
            <person name="Euteneuer U."/>
            <person name="Pillet L."/>
            <person name="Moustafa A."/>
            <person name="Platzer M."/>
            <person name="Groth M."/>
            <person name="Szafranski K."/>
            <person name="Schliwa M."/>
        </authorList>
    </citation>
    <scope>NUCLEOTIDE SEQUENCE [LARGE SCALE GENOMIC DNA]</scope>
</reference>
<dbReference type="OMA" id="NIHETTY"/>
<dbReference type="InterPro" id="IPR043129">
    <property type="entry name" value="ATPase_NBD"/>
</dbReference>
<dbReference type="InterPro" id="IPR004000">
    <property type="entry name" value="Actin"/>
</dbReference>
<dbReference type="OrthoDB" id="5132116at2759"/>
<accession>X6LID0</accession>
<comment type="caution">
    <text evidence="3">The sequence shown here is derived from an EMBL/GenBank/DDBJ whole genome shotgun (WGS) entry which is preliminary data.</text>
</comment>
<evidence type="ECO:0000256" key="2">
    <source>
        <dbReference type="RuleBase" id="RU000487"/>
    </source>
</evidence>
<organism evidence="3 4">
    <name type="scientific">Reticulomyxa filosa</name>
    <dbReference type="NCBI Taxonomy" id="46433"/>
    <lineage>
        <taxon>Eukaryota</taxon>
        <taxon>Sar</taxon>
        <taxon>Rhizaria</taxon>
        <taxon>Retaria</taxon>
        <taxon>Foraminifera</taxon>
        <taxon>Monothalamids</taxon>
        <taxon>Reticulomyxidae</taxon>
        <taxon>Reticulomyxa</taxon>
    </lineage>
</organism>
<dbReference type="PANTHER" id="PTHR11937">
    <property type="entry name" value="ACTIN"/>
    <property type="match status" value="1"/>
</dbReference>
<dbReference type="Pfam" id="PF00022">
    <property type="entry name" value="Actin"/>
    <property type="match status" value="1"/>
</dbReference>
<sequence length="229" mass="25780">MPLTPKANREKMTQIMFETFNVTAMYIGIQPVLSLYAIEKMTGIVLDAGDSVSHVVPVYEGFALPHATLKLDFAGRDLTNYLMKLLTEKGYSYITSAYSGAIRDLKENELQTISISNDINKQYELPDGQIITIGSEQLQCPEVLFSPHLIQKEDKGIHKLLYDSIIKCDNDFHHGFYSNIVLSGGTTMFRNIDVRLTKEIVTLAPVNMNITKLLLLLKENTVRGLEEAY</sequence>
<dbReference type="Proteomes" id="UP000023152">
    <property type="component" value="Unassembled WGS sequence"/>
</dbReference>
<dbReference type="Gene3D" id="3.30.420.40">
    <property type="match status" value="2"/>
</dbReference>
<name>X6LID0_RETFI</name>
<evidence type="ECO:0000313" key="3">
    <source>
        <dbReference type="EMBL" id="ETO01136.1"/>
    </source>
</evidence>
<proteinExistence type="inferred from homology"/>
<comment type="similarity">
    <text evidence="2">Belongs to the actin family.</text>
</comment>
<dbReference type="EMBL" id="ASPP01039088">
    <property type="protein sequence ID" value="ETO01136.1"/>
    <property type="molecule type" value="Genomic_DNA"/>
</dbReference>
<dbReference type="SUPFAM" id="SSF53067">
    <property type="entry name" value="Actin-like ATPase domain"/>
    <property type="match status" value="2"/>
</dbReference>
<protein>
    <submittedName>
        <fullName evidence="3">Actin</fullName>
    </submittedName>
</protein>
<evidence type="ECO:0000313" key="4">
    <source>
        <dbReference type="Proteomes" id="UP000023152"/>
    </source>
</evidence>
<keyword evidence="4" id="KW-1185">Reference proteome</keyword>
<comment type="catalytic activity">
    <reaction evidence="1">
        <text>ATP + H2O = ADP + phosphate + H(+)</text>
        <dbReference type="Rhea" id="RHEA:13065"/>
        <dbReference type="ChEBI" id="CHEBI:15377"/>
        <dbReference type="ChEBI" id="CHEBI:15378"/>
        <dbReference type="ChEBI" id="CHEBI:30616"/>
        <dbReference type="ChEBI" id="CHEBI:43474"/>
        <dbReference type="ChEBI" id="CHEBI:456216"/>
    </reaction>
</comment>
<gene>
    <name evidence="3" type="ORF">RFI_36303</name>
</gene>
<evidence type="ECO:0000256" key="1">
    <source>
        <dbReference type="ARBA" id="ARBA00049360"/>
    </source>
</evidence>
<dbReference type="PRINTS" id="PR00190">
    <property type="entry name" value="ACTIN"/>
</dbReference>
<dbReference type="SMART" id="SM00268">
    <property type="entry name" value="ACTIN"/>
    <property type="match status" value="1"/>
</dbReference>
<dbReference type="Gene3D" id="3.90.640.10">
    <property type="entry name" value="Actin, Chain A, domain 4"/>
    <property type="match status" value="1"/>
</dbReference>